<dbReference type="SMART" id="SM00194">
    <property type="entry name" value="PTPc"/>
    <property type="match status" value="1"/>
</dbReference>
<feature type="compositionally biased region" description="Polar residues" evidence="10">
    <location>
        <begin position="609"/>
        <end position="618"/>
    </location>
</feature>
<dbReference type="SMART" id="SM00404">
    <property type="entry name" value="PTPc_motif"/>
    <property type="match status" value="1"/>
</dbReference>
<feature type="compositionally biased region" description="Low complexity" evidence="10">
    <location>
        <begin position="871"/>
        <end position="921"/>
    </location>
</feature>
<feature type="region of interest" description="Disordered" evidence="10">
    <location>
        <begin position="767"/>
        <end position="789"/>
    </location>
</feature>
<dbReference type="GeneID" id="111243893"/>
<feature type="region of interest" description="Disordered" evidence="10">
    <location>
        <begin position="29"/>
        <end position="49"/>
    </location>
</feature>
<dbReference type="SMART" id="SM00228">
    <property type="entry name" value="PDZ"/>
    <property type="match status" value="1"/>
</dbReference>
<feature type="compositionally biased region" description="Polar residues" evidence="10">
    <location>
        <begin position="650"/>
        <end position="664"/>
    </location>
</feature>
<evidence type="ECO:0000313" key="15">
    <source>
        <dbReference type="EnsemblMetazoa" id="XP_022645905"/>
    </source>
</evidence>
<evidence type="ECO:0000256" key="2">
    <source>
        <dbReference type="ARBA" id="ARBA00004282"/>
    </source>
</evidence>
<dbReference type="GO" id="GO:0071944">
    <property type="term" value="C:cell periphery"/>
    <property type="evidence" value="ECO:0007669"/>
    <property type="project" value="UniProtKB-ARBA"/>
</dbReference>
<feature type="compositionally biased region" description="Polar residues" evidence="10">
    <location>
        <begin position="722"/>
        <end position="741"/>
    </location>
</feature>
<evidence type="ECO:0000256" key="7">
    <source>
        <dbReference type="ARBA" id="ARBA00022912"/>
    </source>
</evidence>
<dbReference type="Pfam" id="PF09379">
    <property type="entry name" value="FERM_N"/>
    <property type="match status" value="1"/>
</dbReference>
<dbReference type="RefSeq" id="XP_022645905.1">
    <property type="nucleotide sequence ID" value="XM_022790170.1"/>
</dbReference>
<dbReference type="PANTHER" id="PTHR45706:SF4">
    <property type="entry name" value="TYROSINE-PROTEIN PHOSPHATASE"/>
    <property type="match status" value="1"/>
</dbReference>
<accession>A0A7M7J270</accession>
<dbReference type="FunFam" id="2.30.29.30:FF:000002">
    <property type="entry name" value="Band 4.1-like protein 5 isoform 1"/>
    <property type="match status" value="1"/>
</dbReference>
<dbReference type="GO" id="GO:0048666">
    <property type="term" value="P:neuron development"/>
    <property type="evidence" value="ECO:0007669"/>
    <property type="project" value="UniProtKB-ARBA"/>
</dbReference>
<dbReference type="GO" id="GO:0004725">
    <property type="term" value="F:protein tyrosine phosphatase activity"/>
    <property type="evidence" value="ECO:0007669"/>
    <property type="project" value="UniProtKB-EC"/>
</dbReference>
<feature type="compositionally biased region" description="Low complexity" evidence="10">
    <location>
        <begin position="571"/>
        <end position="588"/>
    </location>
</feature>
<dbReference type="PRINTS" id="PR00700">
    <property type="entry name" value="PRTYPHPHTASE"/>
</dbReference>
<dbReference type="Pfam" id="PF00373">
    <property type="entry name" value="FERM_M"/>
    <property type="match status" value="1"/>
</dbReference>
<dbReference type="InterPro" id="IPR036034">
    <property type="entry name" value="PDZ_sf"/>
</dbReference>
<dbReference type="GO" id="GO:0070161">
    <property type="term" value="C:anchoring junction"/>
    <property type="evidence" value="ECO:0007669"/>
    <property type="project" value="UniProtKB-SubCell"/>
</dbReference>
<feature type="compositionally biased region" description="Basic residues" evidence="10">
    <location>
        <begin position="1286"/>
        <end position="1295"/>
    </location>
</feature>
<dbReference type="InterPro" id="IPR029071">
    <property type="entry name" value="Ubiquitin-like_domsf"/>
</dbReference>
<feature type="compositionally biased region" description="Low complexity" evidence="10">
    <location>
        <begin position="1093"/>
        <end position="1125"/>
    </location>
</feature>
<evidence type="ECO:0000256" key="10">
    <source>
        <dbReference type="SAM" id="MobiDB-lite"/>
    </source>
</evidence>
<dbReference type="InterPro" id="IPR018979">
    <property type="entry name" value="FERM_N"/>
</dbReference>
<protein>
    <recommendedName>
        <fullName evidence="4">protein-tyrosine-phosphatase</fullName>
        <ecNumber evidence="4">3.1.3.48</ecNumber>
    </recommendedName>
</protein>
<dbReference type="Gene3D" id="2.30.42.10">
    <property type="match status" value="1"/>
</dbReference>
<feature type="domain" description="Tyrosine-protein phosphatase" evidence="11">
    <location>
        <begin position="1386"/>
        <end position="1648"/>
    </location>
</feature>
<dbReference type="Gene3D" id="2.30.29.30">
    <property type="entry name" value="Pleckstrin-homology domain (PH domain)/Phosphotyrosine-binding domain (PTB)"/>
    <property type="match status" value="1"/>
</dbReference>
<dbReference type="InterPro" id="IPR029021">
    <property type="entry name" value="Prot-tyrosine_phosphatase-like"/>
</dbReference>
<feature type="compositionally biased region" description="Polar residues" evidence="10">
    <location>
        <begin position="633"/>
        <end position="643"/>
    </location>
</feature>
<dbReference type="PRINTS" id="PR00935">
    <property type="entry name" value="BAND41"/>
</dbReference>
<feature type="domain" description="PDZ" evidence="14">
    <location>
        <begin position="1165"/>
        <end position="1238"/>
    </location>
</feature>
<dbReference type="SMART" id="SM01196">
    <property type="entry name" value="FERM_C"/>
    <property type="match status" value="1"/>
</dbReference>
<feature type="region of interest" description="Disordered" evidence="10">
    <location>
        <begin position="1037"/>
        <end position="1075"/>
    </location>
</feature>
<dbReference type="Gene3D" id="1.20.80.10">
    <property type="match status" value="1"/>
</dbReference>
<keyword evidence="16" id="KW-1185">Reference proteome</keyword>
<comment type="similarity">
    <text evidence="3">Belongs to the protein-tyrosine phosphatase family. Non-receptor class subfamily.</text>
</comment>
<feature type="region of interest" description="Disordered" evidence="10">
    <location>
        <begin position="1087"/>
        <end position="1130"/>
    </location>
</feature>
<dbReference type="EnsemblMetazoa" id="XM_022790170">
    <property type="protein sequence ID" value="XP_022645905"/>
    <property type="gene ID" value="LOC111243893"/>
</dbReference>
<evidence type="ECO:0000259" key="11">
    <source>
        <dbReference type="PROSITE" id="PS50055"/>
    </source>
</evidence>
<dbReference type="InterPro" id="IPR019749">
    <property type="entry name" value="Band_41_domain"/>
</dbReference>
<dbReference type="PANTHER" id="PTHR45706">
    <property type="entry name" value="TYROSINE-PROTEIN PHOSPHATASE"/>
    <property type="match status" value="1"/>
</dbReference>
<dbReference type="CDD" id="cd14473">
    <property type="entry name" value="FERM_B-lobe"/>
    <property type="match status" value="1"/>
</dbReference>
<dbReference type="SUPFAM" id="SSF47031">
    <property type="entry name" value="Second domain of FERM"/>
    <property type="match status" value="1"/>
</dbReference>
<evidence type="ECO:0000259" key="14">
    <source>
        <dbReference type="PROSITE" id="PS50106"/>
    </source>
</evidence>
<keyword evidence="5" id="KW-0963">Cytoplasm</keyword>
<dbReference type="InterPro" id="IPR000299">
    <property type="entry name" value="FERM_domain"/>
</dbReference>
<dbReference type="InterPro" id="IPR000387">
    <property type="entry name" value="Tyr_Pase_dom"/>
</dbReference>
<dbReference type="Pfam" id="PF00102">
    <property type="entry name" value="Y_phosphatase"/>
    <property type="match status" value="1"/>
</dbReference>
<feature type="domain" description="FERM" evidence="13">
    <location>
        <begin position="179"/>
        <end position="466"/>
    </location>
</feature>
<dbReference type="InterPro" id="IPR019748">
    <property type="entry name" value="FERM_central"/>
</dbReference>
<feature type="region of interest" description="Disordered" evidence="10">
    <location>
        <begin position="521"/>
        <end position="742"/>
    </location>
</feature>
<evidence type="ECO:0000259" key="12">
    <source>
        <dbReference type="PROSITE" id="PS50056"/>
    </source>
</evidence>
<dbReference type="PROSITE" id="PS50057">
    <property type="entry name" value="FERM_3"/>
    <property type="match status" value="1"/>
</dbReference>
<dbReference type="SUPFAM" id="SSF54236">
    <property type="entry name" value="Ubiquitin-like"/>
    <property type="match status" value="1"/>
</dbReference>
<keyword evidence="9" id="KW-0206">Cytoskeleton</keyword>
<feature type="compositionally biased region" description="Basic residues" evidence="10">
    <location>
        <begin position="708"/>
        <end position="720"/>
    </location>
</feature>
<dbReference type="InterPro" id="IPR014352">
    <property type="entry name" value="FERM/acyl-CoA-bd_prot_sf"/>
</dbReference>
<keyword evidence="6" id="KW-0378">Hydrolase</keyword>
<evidence type="ECO:0000313" key="16">
    <source>
        <dbReference type="Proteomes" id="UP000594260"/>
    </source>
</evidence>
<feature type="compositionally biased region" description="Low complexity" evidence="10">
    <location>
        <begin position="1044"/>
        <end position="1069"/>
    </location>
</feature>
<feature type="region of interest" description="Disordered" evidence="10">
    <location>
        <begin position="869"/>
        <end position="926"/>
    </location>
</feature>
<evidence type="ECO:0000256" key="9">
    <source>
        <dbReference type="ARBA" id="ARBA00023212"/>
    </source>
</evidence>
<dbReference type="InterPro" id="IPR019747">
    <property type="entry name" value="FERM_CS"/>
</dbReference>
<feature type="region of interest" description="Disordered" evidence="10">
    <location>
        <begin position="817"/>
        <end position="839"/>
    </location>
</feature>
<reference evidence="15" key="1">
    <citation type="submission" date="2021-01" db="UniProtKB">
        <authorList>
            <consortium name="EnsemblMetazoa"/>
        </authorList>
    </citation>
    <scope>IDENTIFICATION</scope>
</reference>
<dbReference type="InterPro" id="IPR011993">
    <property type="entry name" value="PH-like_dom_sf"/>
</dbReference>
<feature type="compositionally biased region" description="Basic and acidic residues" evidence="10">
    <location>
        <begin position="665"/>
        <end position="674"/>
    </location>
</feature>
<dbReference type="GO" id="GO:0016020">
    <property type="term" value="C:membrane"/>
    <property type="evidence" value="ECO:0007669"/>
    <property type="project" value="UniProtKB-ARBA"/>
</dbReference>
<evidence type="ECO:0000256" key="5">
    <source>
        <dbReference type="ARBA" id="ARBA00022490"/>
    </source>
</evidence>
<dbReference type="CDD" id="cd14541">
    <property type="entry name" value="PTPc-N3_4"/>
    <property type="match status" value="1"/>
</dbReference>
<dbReference type="GO" id="GO:0009887">
    <property type="term" value="P:animal organ morphogenesis"/>
    <property type="evidence" value="ECO:0007669"/>
    <property type="project" value="UniProtKB-ARBA"/>
</dbReference>
<dbReference type="Pfam" id="PF00595">
    <property type="entry name" value="PDZ"/>
    <property type="match status" value="1"/>
</dbReference>
<dbReference type="SUPFAM" id="SSF50156">
    <property type="entry name" value="PDZ domain-like"/>
    <property type="match status" value="1"/>
</dbReference>
<dbReference type="PROSITE" id="PS00383">
    <property type="entry name" value="TYR_PHOSPHATASE_1"/>
    <property type="match status" value="1"/>
</dbReference>
<keyword evidence="7" id="KW-0904">Protein phosphatase</keyword>
<dbReference type="PROSITE" id="PS50055">
    <property type="entry name" value="TYR_PHOSPHATASE_PTP"/>
    <property type="match status" value="1"/>
</dbReference>
<name>A0A7M7J270_VARDE</name>
<dbReference type="PROSITE" id="PS00660">
    <property type="entry name" value="FERM_1"/>
    <property type="match status" value="1"/>
</dbReference>
<dbReference type="SMART" id="SM00295">
    <property type="entry name" value="B41"/>
    <property type="match status" value="1"/>
</dbReference>
<dbReference type="InterPro" id="IPR000242">
    <property type="entry name" value="PTP_cat"/>
</dbReference>
<dbReference type="FunFam" id="1.20.80.10:FF:000003">
    <property type="entry name" value="Tyrosine-protein phosphatase non-receptor type 4"/>
    <property type="match status" value="1"/>
</dbReference>
<dbReference type="InterPro" id="IPR016130">
    <property type="entry name" value="Tyr_Pase_AS"/>
</dbReference>
<evidence type="ECO:0000256" key="3">
    <source>
        <dbReference type="ARBA" id="ARBA00009649"/>
    </source>
</evidence>
<dbReference type="Pfam" id="PF09380">
    <property type="entry name" value="FERM_C"/>
    <property type="match status" value="1"/>
</dbReference>
<comment type="subcellular location">
    <subcellularLocation>
        <location evidence="2">Cell junction</location>
    </subcellularLocation>
    <subcellularLocation>
        <location evidence="1">Cytoplasm</location>
        <location evidence="1">Cytoskeleton</location>
    </subcellularLocation>
</comment>
<organism evidence="15 16">
    <name type="scientific">Varroa destructor</name>
    <name type="common">Honeybee mite</name>
    <dbReference type="NCBI Taxonomy" id="109461"/>
    <lineage>
        <taxon>Eukaryota</taxon>
        <taxon>Metazoa</taxon>
        <taxon>Ecdysozoa</taxon>
        <taxon>Arthropoda</taxon>
        <taxon>Chelicerata</taxon>
        <taxon>Arachnida</taxon>
        <taxon>Acari</taxon>
        <taxon>Parasitiformes</taxon>
        <taxon>Mesostigmata</taxon>
        <taxon>Gamasina</taxon>
        <taxon>Dermanyssoidea</taxon>
        <taxon>Varroidae</taxon>
        <taxon>Varroa</taxon>
    </lineage>
</organism>
<dbReference type="CDD" id="cd17100">
    <property type="entry name" value="FERM_F1_PTPN3_like"/>
    <property type="match status" value="1"/>
</dbReference>
<dbReference type="Gene3D" id="3.90.190.10">
    <property type="entry name" value="Protein tyrosine phosphatase superfamily"/>
    <property type="match status" value="1"/>
</dbReference>
<dbReference type="Proteomes" id="UP000594260">
    <property type="component" value="Unplaced"/>
</dbReference>
<feature type="compositionally biased region" description="Low complexity" evidence="10">
    <location>
        <begin position="679"/>
        <end position="689"/>
    </location>
</feature>
<keyword evidence="8" id="KW-0965">Cell junction</keyword>
<feature type="compositionally biased region" description="Polar residues" evidence="10">
    <location>
        <begin position="823"/>
        <end position="835"/>
    </location>
</feature>
<dbReference type="InterPro" id="IPR035963">
    <property type="entry name" value="FERM_2"/>
</dbReference>
<feature type="compositionally biased region" description="Polar residues" evidence="10">
    <location>
        <begin position="1258"/>
        <end position="1270"/>
    </location>
</feature>
<dbReference type="GO" id="GO:0005856">
    <property type="term" value="C:cytoskeleton"/>
    <property type="evidence" value="ECO:0007669"/>
    <property type="project" value="UniProtKB-SubCell"/>
</dbReference>
<evidence type="ECO:0000256" key="8">
    <source>
        <dbReference type="ARBA" id="ARBA00022949"/>
    </source>
</evidence>
<dbReference type="EC" id="3.1.3.48" evidence="4"/>
<feature type="region of interest" description="Disordered" evidence="10">
    <location>
        <begin position="62"/>
        <end position="100"/>
    </location>
</feature>
<dbReference type="SUPFAM" id="SSF52799">
    <property type="entry name" value="(Phosphotyrosine protein) phosphatases II"/>
    <property type="match status" value="1"/>
</dbReference>
<evidence type="ECO:0000256" key="4">
    <source>
        <dbReference type="ARBA" id="ARBA00013064"/>
    </source>
</evidence>
<proteinExistence type="inferred from homology"/>
<feature type="domain" description="Tyrosine specific protein phosphatases" evidence="12">
    <location>
        <begin position="1565"/>
        <end position="1639"/>
    </location>
</feature>
<evidence type="ECO:0000259" key="13">
    <source>
        <dbReference type="PROSITE" id="PS50057"/>
    </source>
</evidence>
<dbReference type="PROSITE" id="PS00661">
    <property type="entry name" value="FERM_2"/>
    <property type="match status" value="1"/>
</dbReference>
<dbReference type="SUPFAM" id="SSF50729">
    <property type="entry name" value="PH domain-like"/>
    <property type="match status" value="1"/>
</dbReference>
<evidence type="ECO:0000256" key="6">
    <source>
        <dbReference type="ARBA" id="ARBA00022801"/>
    </source>
</evidence>
<dbReference type="InterPro" id="IPR003595">
    <property type="entry name" value="Tyr_Pase_cat"/>
</dbReference>
<dbReference type="InterPro" id="IPR018980">
    <property type="entry name" value="FERM_PH-like_C"/>
</dbReference>
<feature type="compositionally biased region" description="Low complexity" evidence="10">
    <location>
        <begin position="767"/>
        <end position="786"/>
    </location>
</feature>
<dbReference type="PROSITE" id="PS50056">
    <property type="entry name" value="TYR_PHOSPHATASE_2"/>
    <property type="match status" value="1"/>
</dbReference>
<dbReference type="Gene3D" id="3.10.20.90">
    <property type="entry name" value="Phosphatidylinositol 3-kinase Catalytic Subunit, Chain A, domain 1"/>
    <property type="match status" value="1"/>
</dbReference>
<feature type="compositionally biased region" description="Low complexity" evidence="10">
    <location>
        <begin position="1309"/>
        <end position="1318"/>
    </location>
</feature>
<dbReference type="InterPro" id="IPR001478">
    <property type="entry name" value="PDZ"/>
</dbReference>
<feature type="region of interest" description="Disordered" evidence="10">
    <location>
        <begin position="1250"/>
        <end position="1318"/>
    </location>
</feature>
<dbReference type="CTD" id="38059"/>
<dbReference type="PROSITE" id="PS50106">
    <property type="entry name" value="PDZ"/>
    <property type="match status" value="1"/>
</dbReference>
<sequence>MSSSHASSHRRPGATSLLRELRGTLRLPATGTRNSYHVSLSEERHQAAQTTAAAAAAVASTAGSGTTSGAGAGDSRPGDGTASGTSDLQQQQQQQMATVGSVACKEQQLQHGSGNGHFNNKATTTATLQQHLLSHLHQEQQHQNGFPSKICTGVSGLSLRKNFSAGGVGRADARAGGSVKCVVLMLDDSKQAFEVAKRAKGGVLVERVFEYLGFPPVERDYFGLQFAERTEEADGMRWLEPSKAIRKQFKLNPPYLFYFRVKFYVSDPCALQEETSRYHFFLQIKKDILEGRLVVPQPTAILLASYAVQSDLGDYNPDEHLHGYLADMRLVPNQTEELEAKIAELHRMHRGQYPSEAEYNFLAHAKRLDMYGVDLHRARDSKQADIQLGVTSQGLVVFQNNIKMNTFSWAKIIKISFKKKQFFIQLRREGDEEYDSLLGFNMQSYRSCKNLWQSCVEHHAFFRLQSTSHRPPPSRRLFQLNGGLGLFHIGSKFRYSGRSAFETMREAELRQRQMMDNLANNLEGGACPEERDSMGGAESWTRGYGDQTSSRSPNMLGPSAPAGSTPQLNNTSHHQQPQQQHTTIPTTPHQHHTPVPGHSLPSGVASKNVVISTTTATSGGPVRSLASALSPAYPNSQGSQTQVIHRHSLSHLTQNAGSQAPQGSDRSKNRETSPRRGATTTTVNNNNNTDSQNVFVTAGGSGTVTMHVRSHSQPHTHHRTPLTPSRQSTHPRTNQQQQSTHHAAANQLLQQVPIAGAVTTAVVSTHVTHLHSQPQHSPQQLQQQPPVKGRGAYMCTTGVHVQTPPCGVGAGAQGPHGLVSYGQGHQSHPRPSQVQDDPRRTLTPRKAWIDAQAGPLDTANRQQQLPQPSLVVSSNNGSNSNNGQQVNKCQTASSNNNNNSSSNSSSSSSSNNNNNNNNNNNVQADESSGGLLESILRSTNLAAVAGFAPQAVRGEPIRGLRYADEDDYADGDEAILAGNQVATQATSGNSAIDEPHVSSAVTTDTHLHLQQQGSYGSVDASAVSCLGGVGTAQLDKSAGSDSLNNNSNNNNNNSSSSSSSSGNNNNNNNFTSCNKSAASNLQLGKSTHLSHMGHNNNANINISNKKGKNNNSSHDNNNHSTSNNGQQRPTGATLKEAKDLHSPGSTISYLSSPSSDSIGVASLVRIVLKADGQGRFGFNVKGGLDQNNSAIVVSRVAPNTPADQAAPRLREGDEVVAINGCEVRGLTHEQVVKLIRASWLDDVGCTSQGGSVSPLVGSATQTTSAVQSGESGIADSAHMGGSAERPHRKKDKRRPQPAQAPGPVSHTSQQQQQATQVQGELVLTVRPQAFVLRRGGTDTDPESEPDFQYIPLSSDDLESPRVAGTASVPLRESMLLLKEGLHSGALVAQFDQLYRKKQGMSCDVSKLAANALRNRYKDISPYDKTRVILTTDAGNTNDYINASYVIMKVPSSGIVNRYIATQGPLQNTAIDFWQMVWEQQSTLVVMLTTLVEKGRLKCYKYWPSLYETQSFGQLQVSCVAEQETSSFAFREFSLVRNDGTGDEERHISHMQYLAWPDHGVPDDATDFLEFIARVRSARDAMVEPTIVHCSAGIGRTGVLILMETAMCLIEANEPVYPLEITRTMRDQRAMLIQTASQYKFVCEAILKVYREGIVKPLPEYQR</sequence>
<evidence type="ECO:0000256" key="1">
    <source>
        <dbReference type="ARBA" id="ARBA00004245"/>
    </source>
</evidence>